<dbReference type="OrthoDB" id="783809at2759"/>
<proteinExistence type="predicted"/>
<sequence>MDHGDGGGRELTDEELVSTAAVRKRAAAEWLETHTWRASGGAAREHALYYDGMMKNASMMVTYDIQLIPSHGRALMKELGMEPRTYYECPVLDEINALGDFKESKTYKAIMQLEQQNGCESIGDEIRWLARGPLDAAIRHRAFSIRGYRFRAKRYDRGKRFSPRTEPAASIDSDDLNSGRHEEQETVVLLPTGLGDELV</sequence>
<reference evidence="2 3" key="1">
    <citation type="submission" date="2019-11" db="EMBL/GenBank/DDBJ databases">
        <title>Whole genome sequence of Oryza granulata.</title>
        <authorList>
            <person name="Li W."/>
        </authorList>
    </citation>
    <scope>NUCLEOTIDE SEQUENCE [LARGE SCALE GENOMIC DNA]</scope>
    <source>
        <strain evidence="3">cv. Menghai</strain>
        <tissue evidence="2">Leaf</tissue>
    </source>
</reference>
<evidence type="ECO:0000256" key="1">
    <source>
        <dbReference type="SAM" id="MobiDB-lite"/>
    </source>
</evidence>
<gene>
    <name evidence="2" type="ORF">E2562_035667</name>
</gene>
<organism evidence="2 3">
    <name type="scientific">Oryza meyeriana var. granulata</name>
    <dbReference type="NCBI Taxonomy" id="110450"/>
    <lineage>
        <taxon>Eukaryota</taxon>
        <taxon>Viridiplantae</taxon>
        <taxon>Streptophyta</taxon>
        <taxon>Embryophyta</taxon>
        <taxon>Tracheophyta</taxon>
        <taxon>Spermatophyta</taxon>
        <taxon>Magnoliopsida</taxon>
        <taxon>Liliopsida</taxon>
        <taxon>Poales</taxon>
        <taxon>Poaceae</taxon>
        <taxon>BOP clade</taxon>
        <taxon>Oryzoideae</taxon>
        <taxon>Oryzeae</taxon>
        <taxon>Oryzinae</taxon>
        <taxon>Oryza</taxon>
        <taxon>Oryza meyeriana</taxon>
    </lineage>
</organism>
<evidence type="ECO:0000313" key="3">
    <source>
        <dbReference type="Proteomes" id="UP000479710"/>
    </source>
</evidence>
<dbReference type="Proteomes" id="UP000479710">
    <property type="component" value="Unassembled WGS sequence"/>
</dbReference>
<dbReference type="EMBL" id="SPHZ02000005">
    <property type="protein sequence ID" value="KAF0920558.1"/>
    <property type="molecule type" value="Genomic_DNA"/>
</dbReference>
<dbReference type="AlphaFoldDB" id="A0A6G1E700"/>
<keyword evidence="3" id="KW-1185">Reference proteome</keyword>
<comment type="caution">
    <text evidence="2">The sequence shown here is derived from an EMBL/GenBank/DDBJ whole genome shotgun (WGS) entry which is preliminary data.</text>
</comment>
<protein>
    <submittedName>
        <fullName evidence="2">Uncharacterized protein</fullName>
    </submittedName>
</protein>
<feature type="region of interest" description="Disordered" evidence="1">
    <location>
        <begin position="159"/>
        <end position="199"/>
    </location>
</feature>
<evidence type="ECO:0000313" key="2">
    <source>
        <dbReference type="EMBL" id="KAF0920558.1"/>
    </source>
</evidence>
<name>A0A6G1E700_9ORYZ</name>
<accession>A0A6G1E700</accession>